<dbReference type="Pfam" id="PF01695">
    <property type="entry name" value="IstB_IS21"/>
    <property type="match status" value="1"/>
</dbReference>
<reference evidence="2" key="1">
    <citation type="submission" date="2020-04" db="EMBL/GenBank/DDBJ databases">
        <authorList>
            <person name="Zhang T."/>
        </authorList>
    </citation>
    <scope>NUCLEOTIDE SEQUENCE</scope>
    <source>
        <strain evidence="2">HKST-UBA02</strain>
    </source>
</reference>
<dbReference type="InterPro" id="IPR002611">
    <property type="entry name" value="IstB_ATP-bd"/>
</dbReference>
<evidence type="ECO:0000313" key="3">
    <source>
        <dbReference type="Proteomes" id="UP000739538"/>
    </source>
</evidence>
<protein>
    <recommendedName>
        <fullName evidence="1">IstB-like ATP-binding domain-containing protein</fullName>
    </recommendedName>
</protein>
<dbReference type="PANTHER" id="PTHR35004">
    <property type="entry name" value="TRANSPOSASE RV3428C-RELATED"/>
    <property type="match status" value="1"/>
</dbReference>
<proteinExistence type="predicted"/>
<dbReference type="GO" id="GO:0005524">
    <property type="term" value="F:ATP binding"/>
    <property type="evidence" value="ECO:0007669"/>
    <property type="project" value="InterPro"/>
</dbReference>
<reference evidence="2" key="2">
    <citation type="journal article" date="2021" name="Microbiome">
        <title>Successional dynamics and alternative stable states in a saline activated sludge microbial community over 9 years.</title>
        <authorList>
            <person name="Wang Y."/>
            <person name="Ye J."/>
            <person name="Ju F."/>
            <person name="Liu L."/>
            <person name="Boyd J.A."/>
            <person name="Deng Y."/>
            <person name="Parks D.H."/>
            <person name="Jiang X."/>
            <person name="Yin X."/>
            <person name="Woodcroft B.J."/>
            <person name="Tyson G.W."/>
            <person name="Hugenholtz P."/>
            <person name="Polz M.F."/>
            <person name="Zhang T."/>
        </authorList>
    </citation>
    <scope>NUCLEOTIDE SEQUENCE</scope>
    <source>
        <strain evidence="2">HKST-UBA02</strain>
    </source>
</reference>
<gene>
    <name evidence="2" type="ORF">KDA27_27290</name>
</gene>
<dbReference type="SUPFAM" id="SSF46689">
    <property type="entry name" value="Homeodomain-like"/>
    <property type="match status" value="1"/>
</dbReference>
<comment type="caution">
    <text evidence="2">The sequence shown here is derived from an EMBL/GenBank/DDBJ whole genome shotgun (WGS) entry which is preliminary data.</text>
</comment>
<dbReference type="PANTHER" id="PTHR35004:SF6">
    <property type="entry name" value="TRANSPOSASE"/>
    <property type="match status" value="1"/>
</dbReference>
<evidence type="ECO:0000259" key="1">
    <source>
        <dbReference type="Pfam" id="PF01695"/>
    </source>
</evidence>
<dbReference type="AlphaFoldDB" id="A0A956SG96"/>
<dbReference type="InterPro" id="IPR009057">
    <property type="entry name" value="Homeodomain-like_sf"/>
</dbReference>
<feature type="non-terminal residue" evidence="2">
    <location>
        <position position="319"/>
    </location>
</feature>
<sequence>MTIKVLVEKGQSRRSIARALDLDESTVRYHAKRLAEGATDGRSKQQQRAEAWSSKIEYYLEALDDEPLNLTELHEWLCEEHGYGGSLRSVQRYFRKHYPGPKKRARRRIETPPGAQAQVDWAEWPKLLIGGRQVYGYEFHMRLSHSRYGARVWSPRKDQLAWQTVHNEAFRRIDGVAATVRVDNEKTAMSRGAGSWGEFNPSYYRYAKRLRFHIDPCPPRGAMKKTSPKLDLDQTREKLDKVGLVRASEHLDVLLAEAVKEETAPHLFLDKILEQELSFREERRVRTSLKLSGLPTGQTLSNFDFSFQPSIERSRIETL</sequence>
<name>A0A956SG96_UNCEI</name>
<dbReference type="EMBL" id="JAGQHS010000379">
    <property type="protein sequence ID" value="MCA9759530.1"/>
    <property type="molecule type" value="Genomic_DNA"/>
</dbReference>
<accession>A0A956SG96</accession>
<organism evidence="2 3">
    <name type="scientific">Eiseniibacteriota bacterium</name>
    <dbReference type="NCBI Taxonomy" id="2212470"/>
    <lineage>
        <taxon>Bacteria</taxon>
        <taxon>Candidatus Eiseniibacteriota</taxon>
    </lineage>
</organism>
<evidence type="ECO:0000313" key="2">
    <source>
        <dbReference type="EMBL" id="MCA9759530.1"/>
    </source>
</evidence>
<dbReference type="Proteomes" id="UP000739538">
    <property type="component" value="Unassembled WGS sequence"/>
</dbReference>
<feature type="domain" description="IstB-like ATP-binding" evidence="1">
    <location>
        <begin position="243"/>
        <end position="319"/>
    </location>
</feature>